<feature type="transmembrane region" description="Helical" evidence="1">
    <location>
        <begin position="134"/>
        <end position="153"/>
    </location>
</feature>
<gene>
    <name evidence="3" type="ORF">J2I46_31080</name>
</gene>
<dbReference type="InterPro" id="IPR010559">
    <property type="entry name" value="Sig_transdc_His_kin_internal"/>
</dbReference>
<keyword evidence="3" id="KW-0418">Kinase</keyword>
<dbReference type="RefSeq" id="WP_207333010.1">
    <property type="nucleotide sequence ID" value="NZ_JAFMYW010000019.1"/>
</dbReference>
<dbReference type="EMBL" id="JAFMYW010000019">
    <property type="protein sequence ID" value="MBO0953058.1"/>
    <property type="molecule type" value="Genomic_DNA"/>
</dbReference>
<dbReference type="GO" id="GO:0016301">
    <property type="term" value="F:kinase activity"/>
    <property type="evidence" value="ECO:0007669"/>
    <property type="project" value="UniProtKB-KW"/>
</dbReference>
<dbReference type="InterPro" id="IPR050640">
    <property type="entry name" value="Bact_2-comp_sensor_kinase"/>
</dbReference>
<sequence>MTQRSSDFWLRLIGIGLQSTLSVLTSELFWKPLSWQHLALAGFILARTTALWQINQAIIAWSRYRSSWRSRSGSRLAVAFLACYGATALCLWGFDLIWYLSRANLQLDSILDSRRIYLHFGSLILDMNTFTVELFHAFVYTIGYLAIYELFFYRQDSWRYQTELARLEAEREKLRVTNLESQLEVLKQQVNPHFLFNALNSLSALISEDPQQAEVFVDKLSGVYRYILRANSEPLTMLGTELDFIDAYFHLLQTRYGCGLRLRVLVDEAKRSHKLPPLTLQLLVENAVKHNVIAAKRPLDILIYTDESGLLVVQNNRQHKLTRALSNGVGLTNIVAKYQILNLPQLVIEETQHQFIVRLPLLASDTSAATDQINVG</sequence>
<dbReference type="Proteomes" id="UP000664628">
    <property type="component" value="Unassembled WGS sequence"/>
</dbReference>
<dbReference type="Pfam" id="PF06580">
    <property type="entry name" value="His_kinase"/>
    <property type="match status" value="1"/>
</dbReference>
<feature type="transmembrane region" description="Helical" evidence="1">
    <location>
        <begin position="36"/>
        <end position="55"/>
    </location>
</feature>
<evidence type="ECO:0000313" key="3">
    <source>
        <dbReference type="EMBL" id="MBO0953058.1"/>
    </source>
</evidence>
<keyword evidence="4" id="KW-1185">Reference proteome</keyword>
<evidence type="ECO:0000259" key="2">
    <source>
        <dbReference type="Pfam" id="PF06580"/>
    </source>
</evidence>
<name>A0ABS3JSR4_9BACT</name>
<keyword evidence="1" id="KW-0472">Membrane</keyword>
<dbReference type="PANTHER" id="PTHR34220">
    <property type="entry name" value="SENSOR HISTIDINE KINASE YPDA"/>
    <property type="match status" value="1"/>
</dbReference>
<organism evidence="3 4">
    <name type="scientific">Fibrella forsythiae</name>
    <dbReference type="NCBI Taxonomy" id="2817061"/>
    <lineage>
        <taxon>Bacteria</taxon>
        <taxon>Pseudomonadati</taxon>
        <taxon>Bacteroidota</taxon>
        <taxon>Cytophagia</taxon>
        <taxon>Cytophagales</taxon>
        <taxon>Spirosomataceae</taxon>
        <taxon>Fibrella</taxon>
    </lineage>
</organism>
<accession>A0ABS3JSR4</accession>
<protein>
    <submittedName>
        <fullName evidence="3">Histidine kinase</fullName>
    </submittedName>
</protein>
<comment type="caution">
    <text evidence="3">The sequence shown here is derived from an EMBL/GenBank/DDBJ whole genome shotgun (WGS) entry which is preliminary data.</text>
</comment>
<evidence type="ECO:0000313" key="4">
    <source>
        <dbReference type="Proteomes" id="UP000664628"/>
    </source>
</evidence>
<keyword evidence="3" id="KW-0808">Transferase</keyword>
<evidence type="ECO:0000256" key="1">
    <source>
        <dbReference type="SAM" id="Phobius"/>
    </source>
</evidence>
<feature type="domain" description="Signal transduction histidine kinase internal region" evidence="2">
    <location>
        <begin position="182"/>
        <end position="257"/>
    </location>
</feature>
<reference evidence="3 4" key="1">
    <citation type="submission" date="2021-03" db="EMBL/GenBank/DDBJ databases">
        <title>Fibrella sp. HMF5405 genome sequencing and assembly.</title>
        <authorList>
            <person name="Kang H."/>
            <person name="Kim H."/>
            <person name="Bae S."/>
            <person name="Joh K."/>
        </authorList>
    </citation>
    <scope>NUCLEOTIDE SEQUENCE [LARGE SCALE GENOMIC DNA]</scope>
    <source>
        <strain evidence="3 4">HMF5405</strain>
    </source>
</reference>
<keyword evidence="1" id="KW-0812">Transmembrane</keyword>
<dbReference type="PANTHER" id="PTHR34220:SF7">
    <property type="entry name" value="SENSOR HISTIDINE KINASE YPDA"/>
    <property type="match status" value="1"/>
</dbReference>
<proteinExistence type="predicted"/>
<keyword evidence="1" id="KW-1133">Transmembrane helix</keyword>
<feature type="transmembrane region" description="Helical" evidence="1">
    <location>
        <begin position="76"/>
        <end position="100"/>
    </location>
</feature>